<dbReference type="InParanoid" id="A0A2R6QTP2"/>
<evidence type="ECO:0000256" key="10">
    <source>
        <dbReference type="SAM" id="MobiDB-lite"/>
    </source>
</evidence>
<accession>A0A2R6QTP2</accession>
<dbReference type="STRING" id="1590841.A0A2R6QTP2"/>
<evidence type="ECO:0000256" key="1">
    <source>
        <dbReference type="ARBA" id="ARBA00004609"/>
    </source>
</evidence>
<reference evidence="15" key="2">
    <citation type="journal article" date="2018" name="BMC Genomics">
        <title>A manually annotated Actinidia chinensis var. chinensis (kiwifruit) genome highlights the challenges associated with draft genomes and gene prediction in plants.</title>
        <authorList>
            <person name="Pilkington S.M."/>
            <person name="Crowhurst R."/>
            <person name="Hilario E."/>
            <person name="Nardozza S."/>
            <person name="Fraser L."/>
            <person name="Peng Y."/>
            <person name="Gunaseelan K."/>
            <person name="Simpson R."/>
            <person name="Tahir J."/>
            <person name="Deroles S.C."/>
            <person name="Templeton K."/>
            <person name="Luo Z."/>
            <person name="Davy M."/>
            <person name="Cheng C."/>
            <person name="McNeilage M."/>
            <person name="Scaglione D."/>
            <person name="Liu Y."/>
            <person name="Zhang Q."/>
            <person name="Datson P."/>
            <person name="De Silva N."/>
            <person name="Gardiner S.E."/>
            <person name="Bassett H."/>
            <person name="Chagne D."/>
            <person name="McCallum J."/>
            <person name="Dzierzon H."/>
            <person name="Deng C."/>
            <person name="Wang Y.Y."/>
            <person name="Barron L."/>
            <person name="Manako K."/>
            <person name="Bowen J."/>
            <person name="Foster T.M."/>
            <person name="Erridge Z.A."/>
            <person name="Tiffin H."/>
            <person name="Waite C.N."/>
            <person name="Davies K.M."/>
            <person name="Grierson E.P."/>
            <person name="Laing W.A."/>
            <person name="Kirk R."/>
            <person name="Chen X."/>
            <person name="Wood M."/>
            <person name="Montefiori M."/>
            <person name="Brummell D.A."/>
            <person name="Schwinn K.E."/>
            <person name="Catanach A."/>
            <person name="Fullerton C."/>
            <person name="Li D."/>
            <person name="Meiyalaghan S."/>
            <person name="Nieuwenhuizen N."/>
            <person name="Read N."/>
            <person name="Prakash R."/>
            <person name="Hunter D."/>
            <person name="Zhang H."/>
            <person name="McKenzie M."/>
            <person name="Knabel M."/>
            <person name="Harris A."/>
            <person name="Allan A.C."/>
            <person name="Gleave A."/>
            <person name="Chen A."/>
            <person name="Janssen B.J."/>
            <person name="Plunkett B."/>
            <person name="Ampomah-Dwamena C."/>
            <person name="Voogd C."/>
            <person name="Leif D."/>
            <person name="Lafferty D."/>
            <person name="Souleyre E.J.F."/>
            <person name="Varkonyi-Gasic E."/>
            <person name="Gambi F."/>
            <person name="Hanley J."/>
            <person name="Yao J.L."/>
            <person name="Cheung J."/>
            <person name="David K.M."/>
            <person name="Warren B."/>
            <person name="Marsh K."/>
            <person name="Snowden K.C."/>
            <person name="Lin-Wang K."/>
            <person name="Brian L."/>
            <person name="Martinez-Sanchez M."/>
            <person name="Wang M."/>
            <person name="Ileperuma N."/>
            <person name="Macnee N."/>
            <person name="Campin R."/>
            <person name="McAtee P."/>
            <person name="Drummond R.S.M."/>
            <person name="Espley R.V."/>
            <person name="Ireland H.S."/>
            <person name="Wu R."/>
            <person name="Atkinson R.G."/>
            <person name="Karunairetnam S."/>
            <person name="Bulley S."/>
            <person name="Chunkath S."/>
            <person name="Hanley Z."/>
            <person name="Storey R."/>
            <person name="Thrimawithana A.H."/>
            <person name="Thomson S."/>
            <person name="David C."/>
            <person name="Testolin R."/>
            <person name="Huang H."/>
            <person name="Hellens R.P."/>
            <person name="Schaffer R.J."/>
        </authorList>
    </citation>
    <scope>NUCLEOTIDE SEQUENCE [LARGE SCALE GENOMIC DNA]</scope>
    <source>
        <strain evidence="15">cv. Red5</strain>
    </source>
</reference>
<evidence type="ECO:0000313" key="15">
    <source>
        <dbReference type="Proteomes" id="UP000241394"/>
    </source>
</evidence>
<keyword evidence="6" id="KW-1015">Disulfide bond</keyword>
<evidence type="ECO:0000256" key="4">
    <source>
        <dbReference type="ARBA" id="ARBA00022729"/>
    </source>
</evidence>
<protein>
    <submittedName>
        <fullName evidence="14">Early nodulin-like protein</fullName>
    </submittedName>
</protein>
<dbReference type="InterPro" id="IPR041846">
    <property type="entry name" value="ENL_dom"/>
</dbReference>
<evidence type="ECO:0000256" key="7">
    <source>
        <dbReference type="ARBA" id="ARBA00023180"/>
    </source>
</evidence>
<feature type="region of interest" description="Disordered" evidence="10">
    <location>
        <begin position="131"/>
        <end position="187"/>
    </location>
</feature>
<dbReference type="FunFam" id="2.60.40.420:FF:000010">
    <property type="entry name" value="Early nodulin-like protein 1"/>
    <property type="match status" value="1"/>
</dbReference>
<keyword evidence="5 11" id="KW-0472">Membrane</keyword>
<dbReference type="AlphaFoldDB" id="A0A2R6QTP2"/>
<organism evidence="14 15">
    <name type="scientific">Actinidia chinensis var. chinensis</name>
    <name type="common">Chinese soft-hair kiwi</name>
    <dbReference type="NCBI Taxonomy" id="1590841"/>
    <lineage>
        <taxon>Eukaryota</taxon>
        <taxon>Viridiplantae</taxon>
        <taxon>Streptophyta</taxon>
        <taxon>Embryophyta</taxon>
        <taxon>Tracheophyta</taxon>
        <taxon>Spermatophyta</taxon>
        <taxon>Magnoliopsida</taxon>
        <taxon>eudicotyledons</taxon>
        <taxon>Gunneridae</taxon>
        <taxon>Pentapetalae</taxon>
        <taxon>asterids</taxon>
        <taxon>Ericales</taxon>
        <taxon>Actinidiaceae</taxon>
        <taxon>Actinidia</taxon>
    </lineage>
</organism>
<dbReference type="PANTHER" id="PTHR33021:SF185">
    <property type="entry name" value="EARLY NODULIN-LIKE PROTEIN 3-RELATED"/>
    <property type="match status" value="1"/>
</dbReference>
<keyword evidence="2" id="KW-1003">Cell membrane</keyword>
<gene>
    <name evidence="14" type="ORF">CEY00_Acc15033</name>
</gene>
<dbReference type="GO" id="GO:0009055">
    <property type="term" value="F:electron transfer activity"/>
    <property type="evidence" value="ECO:0007669"/>
    <property type="project" value="InterPro"/>
</dbReference>
<feature type="signal peptide" evidence="12">
    <location>
        <begin position="1"/>
        <end position="23"/>
    </location>
</feature>
<evidence type="ECO:0000256" key="12">
    <source>
        <dbReference type="SAM" id="SignalP"/>
    </source>
</evidence>
<reference evidence="14 15" key="1">
    <citation type="submission" date="2017-07" db="EMBL/GenBank/DDBJ databases">
        <title>An improved, manually edited Actinidia chinensis var. chinensis (kiwifruit) genome highlights the challenges associated with draft genomes and gene prediction in plants.</title>
        <authorList>
            <person name="Pilkington S."/>
            <person name="Crowhurst R."/>
            <person name="Hilario E."/>
            <person name="Nardozza S."/>
            <person name="Fraser L."/>
            <person name="Peng Y."/>
            <person name="Gunaseelan K."/>
            <person name="Simpson R."/>
            <person name="Tahir J."/>
            <person name="Deroles S."/>
            <person name="Templeton K."/>
            <person name="Luo Z."/>
            <person name="Davy M."/>
            <person name="Cheng C."/>
            <person name="Mcneilage M."/>
            <person name="Scaglione D."/>
            <person name="Liu Y."/>
            <person name="Zhang Q."/>
            <person name="Datson P."/>
            <person name="De Silva N."/>
            <person name="Gardiner S."/>
            <person name="Bassett H."/>
            <person name="Chagne D."/>
            <person name="Mccallum J."/>
            <person name="Dzierzon H."/>
            <person name="Deng C."/>
            <person name="Wang Y.-Y."/>
            <person name="Barron N."/>
            <person name="Manako K."/>
            <person name="Bowen J."/>
            <person name="Foster T."/>
            <person name="Erridge Z."/>
            <person name="Tiffin H."/>
            <person name="Waite C."/>
            <person name="Davies K."/>
            <person name="Grierson E."/>
            <person name="Laing W."/>
            <person name="Kirk R."/>
            <person name="Chen X."/>
            <person name="Wood M."/>
            <person name="Montefiori M."/>
            <person name="Brummell D."/>
            <person name="Schwinn K."/>
            <person name="Catanach A."/>
            <person name="Fullerton C."/>
            <person name="Li D."/>
            <person name="Meiyalaghan S."/>
            <person name="Nieuwenhuizen N."/>
            <person name="Read N."/>
            <person name="Prakash R."/>
            <person name="Hunter D."/>
            <person name="Zhang H."/>
            <person name="Mckenzie M."/>
            <person name="Knabel M."/>
            <person name="Harris A."/>
            <person name="Allan A."/>
            <person name="Chen A."/>
            <person name="Janssen B."/>
            <person name="Plunkett B."/>
            <person name="Dwamena C."/>
            <person name="Voogd C."/>
            <person name="Leif D."/>
            <person name="Lafferty D."/>
            <person name="Souleyre E."/>
            <person name="Varkonyi-Gasic E."/>
            <person name="Gambi F."/>
            <person name="Hanley J."/>
            <person name="Yao J.-L."/>
            <person name="Cheung J."/>
            <person name="David K."/>
            <person name="Warren B."/>
            <person name="Marsh K."/>
            <person name="Snowden K."/>
            <person name="Lin-Wang K."/>
            <person name="Brian L."/>
            <person name="Martinez-Sanchez M."/>
            <person name="Wang M."/>
            <person name="Ileperuma N."/>
            <person name="Macnee N."/>
            <person name="Campin R."/>
            <person name="Mcatee P."/>
            <person name="Drummond R."/>
            <person name="Espley R."/>
            <person name="Ireland H."/>
            <person name="Wu R."/>
            <person name="Atkinson R."/>
            <person name="Karunairetnam S."/>
            <person name="Bulley S."/>
            <person name="Chunkath S."/>
            <person name="Hanley Z."/>
            <person name="Storey R."/>
            <person name="Thrimawithana A."/>
            <person name="Thomson S."/>
            <person name="David C."/>
            <person name="Testolin R."/>
        </authorList>
    </citation>
    <scope>NUCLEOTIDE SEQUENCE [LARGE SCALE GENOMIC DNA]</scope>
    <source>
        <strain evidence="15">cv. Red5</strain>
        <tissue evidence="14">Young leaf</tissue>
    </source>
</reference>
<dbReference type="Pfam" id="PF02298">
    <property type="entry name" value="Cu_bind_like"/>
    <property type="match status" value="1"/>
</dbReference>
<feature type="domain" description="Phytocyanin" evidence="13">
    <location>
        <begin position="25"/>
        <end position="125"/>
    </location>
</feature>
<keyword evidence="11" id="KW-0812">Transmembrane</keyword>
<keyword evidence="7" id="KW-0325">Glycoprotein</keyword>
<evidence type="ECO:0000256" key="11">
    <source>
        <dbReference type="SAM" id="Phobius"/>
    </source>
</evidence>
<comment type="caution">
    <text evidence="14">The sequence shown here is derived from an EMBL/GenBank/DDBJ whole genome shotgun (WGS) entry which is preliminary data.</text>
</comment>
<keyword evidence="11" id="KW-1133">Transmembrane helix</keyword>
<dbReference type="EMBL" id="NKQK01000013">
    <property type="protein sequence ID" value="PSS14465.1"/>
    <property type="molecule type" value="Genomic_DNA"/>
</dbReference>
<comment type="subcellular location">
    <subcellularLocation>
        <location evidence="1">Cell membrane</location>
        <topology evidence="1">Lipid-anchor</topology>
        <topology evidence="1">GPI-anchor</topology>
    </subcellularLocation>
</comment>
<dbReference type="Gramene" id="PSS14465">
    <property type="protein sequence ID" value="PSS14465"/>
    <property type="gene ID" value="CEY00_Acc15033"/>
</dbReference>
<evidence type="ECO:0000256" key="9">
    <source>
        <dbReference type="ARBA" id="ARBA00035011"/>
    </source>
</evidence>
<dbReference type="OMA" id="TVMSTGH"/>
<feature type="chain" id="PRO_5015307104" evidence="12">
    <location>
        <begin position="24"/>
        <end position="220"/>
    </location>
</feature>
<dbReference type="SUPFAM" id="SSF49503">
    <property type="entry name" value="Cupredoxins"/>
    <property type="match status" value="1"/>
</dbReference>
<dbReference type="CDD" id="cd11019">
    <property type="entry name" value="OsENODL1_like"/>
    <property type="match status" value="1"/>
</dbReference>
<dbReference type="PROSITE" id="PS51485">
    <property type="entry name" value="PHYTOCYANIN"/>
    <property type="match status" value="1"/>
</dbReference>
<dbReference type="InterPro" id="IPR003245">
    <property type="entry name" value="Phytocyanin_dom"/>
</dbReference>
<evidence type="ECO:0000256" key="5">
    <source>
        <dbReference type="ARBA" id="ARBA00023136"/>
    </source>
</evidence>
<evidence type="ECO:0000256" key="2">
    <source>
        <dbReference type="ARBA" id="ARBA00022475"/>
    </source>
</evidence>
<evidence type="ECO:0000259" key="13">
    <source>
        <dbReference type="PROSITE" id="PS51485"/>
    </source>
</evidence>
<evidence type="ECO:0000313" key="14">
    <source>
        <dbReference type="EMBL" id="PSS14465.1"/>
    </source>
</evidence>
<proteinExistence type="inferred from homology"/>
<dbReference type="InterPro" id="IPR039391">
    <property type="entry name" value="Phytocyanin-like"/>
</dbReference>
<evidence type="ECO:0000256" key="8">
    <source>
        <dbReference type="ARBA" id="ARBA00023288"/>
    </source>
</evidence>
<sequence>MESHMCLSFVLVIGMCFLCSSQAHFNFCVGGRDGWVLKPSETYNHWAERNRFQVNDSLIFKYKKGSDSVLMVNKDDYYKCNKKPIQALEDGDSVFKFDRSGPFFFISGHGDNCEKGQKFIIIVLAVRNNTHKSPSPTPPPFLSPSPAPKTPTSSLSPSPASISPNAESPNESPMSMAPEHQPVDAHAPVPAPAASAALGGSGVYLLGLSCAILGCFFGLL</sequence>
<keyword evidence="4 12" id="KW-0732">Signal</keyword>
<evidence type="ECO:0000256" key="6">
    <source>
        <dbReference type="ARBA" id="ARBA00023157"/>
    </source>
</evidence>
<feature type="compositionally biased region" description="Low complexity" evidence="10">
    <location>
        <begin position="150"/>
        <end position="169"/>
    </location>
</feature>
<dbReference type="Gene3D" id="2.60.40.420">
    <property type="entry name" value="Cupredoxins - blue copper proteins"/>
    <property type="match status" value="1"/>
</dbReference>
<dbReference type="PANTHER" id="PTHR33021">
    <property type="entry name" value="BLUE COPPER PROTEIN"/>
    <property type="match status" value="1"/>
</dbReference>
<keyword evidence="3" id="KW-0336">GPI-anchor</keyword>
<evidence type="ECO:0000256" key="3">
    <source>
        <dbReference type="ARBA" id="ARBA00022622"/>
    </source>
</evidence>
<dbReference type="GO" id="GO:0098552">
    <property type="term" value="C:side of membrane"/>
    <property type="evidence" value="ECO:0007669"/>
    <property type="project" value="UniProtKB-KW"/>
</dbReference>
<keyword evidence="8" id="KW-0449">Lipoprotein</keyword>
<dbReference type="OrthoDB" id="2015640at2759"/>
<feature type="compositionally biased region" description="Pro residues" evidence="10">
    <location>
        <begin position="135"/>
        <end position="149"/>
    </location>
</feature>
<feature type="transmembrane region" description="Helical" evidence="11">
    <location>
        <begin position="196"/>
        <end position="219"/>
    </location>
</feature>
<dbReference type="GO" id="GO:0005886">
    <property type="term" value="C:plasma membrane"/>
    <property type="evidence" value="ECO:0007669"/>
    <property type="project" value="UniProtKB-SubCell"/>
</dbReference>
<keyword evidence="15" id="KW-1185">Reference proteome</keyword>
<comment type="similarity">
    <text evidence="9">Belongs to the early nodulin-like (ENODL) family.</text>
</comment>
<name>A0A2R6QTP2_ACTCC</name>
<dbReference type="FunCoup" id="A0A2R6QTP2">
    <property type="interactions" value="299"/>
</dbReference>
<dbReference type="Proteomes" id="UP000241394">
    <property type="component" value="Chromosome LG13"/>
</dbReference>
<dbReference type="InterPro" id="IPR008972">
    <property type="entry name" value="Cupredoxin"/>
</dbReference>